<name>A0A7S0B3F0_9DINO</name>
<dbReference type="AlphaFoldDB" id="A0A7S0B3F0"/>
<evidence type="ECO:0000256" key="1">
    <source>
        <dbReference type="SAM" id="MobiDB-lite"/>
    </source>
</evidence>
<sequence>MAAARACADGVSGGAGLRRSYSGVSGGSAHSVPEEAHEVVKATRRGALKELKERKTSTSHASDASGASMKRGASFMSAASSGALYVSEEQTVPEVTPTQKLAGASAGSGGASPSPPEVIPTQKPAGASLNRGASFASAGSSSVANPSQEQTVVEVSAPQQLSGTSATVASSGGEPAELAEPAEVSALQQPSDAAASAGGEPVEPPEVSAVQQPPGTSASAGDEPAEPAVATEV</sequence>
<feature type="compositionally biased region" description="Low complexity" evidence="1">
    <location>
        <begin position="132"/>
        <end position="144"/>
    </location>
</feature>
<protein>
    <submittedName>
        <fullName evidence="2">Uncharacterized protein</fullName>
    </submittedName>
</protein>
<gene>
    <name evidence="2" type="ORF">PBAH0796_LOCUS25482</name>
</gene>
<accession>A0A7S0B3F0</accession>
<dbReference type="EMBL" id="HBEG01041683">
    <property type="protein sequence ID" value="CAD8381794.1"/>
    <property type="molecule type" value="Transcribed_RNA"/>
</dbReference>
<feature type="region of interest" description="Disordered" evidence="1">
    <location>
        <begin position="89"/>
        <end position="233"/>
    </location>
</feature>
<feature type="region of interest" description="Disordered" evidence="1">
    <location>
        <begin position="1"/>
        <end position="73"/>
    </location>
</feature>
<reference evidence="2" key="1">
    <citation type="submission" date="2021-01" db="EMBL/GenBank/DDBJ databases">
        <authorList>
            <person name="Corre E."/>
            <person name="Pelletier E."/>
            <person name="Niang G."/>
            <person name="Scheremetjew M."/>
            <person name="Finn R."/>
            <person name="Kale V."/>
            <person name="Holt S."/>
            <person name="Cochrane G."/>
            <person name="Meng A."/>
            <person name="Brown T."/>
            <person name="Cohen L."/>
        </authorList>
    </citation>
    <scope>NUCLEOTIDE SEQUENCE</scope>
    <source>
        <strain evidence="2">Pbaha01</strain>
    </source>
</reference>
<feature type="compositionally biased region" description="Polar residues" evidence="1">
    <location>
        <begin position="145"/>
        <end position="161"/>
    </location>
</feature>
<organism evidence="2">
    <name type="scientific">Pyrodinium bahamense</name>
    <dbReference type="NCBI Taxonomy" id="73915"/>
    <lineage>
        <taxon>Eukaryota</taxon>
        <taxon>Sar</taxon>
        <taxon>Alveolata</taxon>
        <taxon>Dinophyceae</taxon>
        <taxon>Gonyaulacales</taxon>
        <taxon>Pyrocystaceae</taxon>
        <taxon>Pyrodinium</taxon>
    </lineage>
</organism>
<evidence type="ECO:0000313" key="2">
    <source>
        <dbReference type="EMBL" id="CAD8381794.1"/>
    </source>
</evidence>
<feature type="compositionally biased region" description="Basic and acidic residues" evidence="1">
    <location>
        <begin position="32"/>
        <end position="56"/>
    </location>
</feature>
<proteinExistence type="predicted"/>
<feature type="compositionally biased region" description="Polar residues" evidence="1">
    <location>
        <begin position="209"/>
        <end position="219"/>
    </location>
</feature>
<feature type="compositionally biased region" description="Low complexity" evidence="1">
    <location>
        <begin position="162"/>
        <end position="187"/>
    </location>
</feature>